<evidence type="ECO:0000256" key="3">
    <source>
        <dbReference type="HAMAP-Rule" id="MF_01805"/>
    </source>
</evidence>
<reference evidence="4" key="1">
    <citation type="submission" date="2022-04" db="EMBL/GenBank/DDBJ databases">
        <title>Complete genome sequences of Ezakiella coagulans and Fenollaria massiliensis.</title>
        <authorList>
            <person name="France M.T."/>
            <person name="Clifford J."/>
            <person name="Narina S."/>
            <person name="Rutt L."/>
            <person name="Ravel J."/>
        </authorList>
    </citation>
    <scope>NUCLEOTIDE SEQUENCE</scope>
    <source>
        <strain evidence="4">C0061C2</strain>
    </source>
</reference>
<keyword evidence="3" id="KW-0132">Cell division</keyword>
<keyword evidence="3" id="KW-0963">Cytoplasm</keyword>
<dbReference type="Proteomes" id="UP000831151">
    <property type="component" value="Chromosome"/>
</dbReference>
<evidence type="ECO:0000256" key="1">
    <source>
        <dbReference type="ARBA" id="ARBA00022829"/>
    </source>
</evidence>
<dbReference type="GO" id="GO:0005737">
    <property type="term" value="C:cytoplasm"/>
    <property type="evidence" value="ECO:0007669"/>
    <property type="project" value="UniProtKB-SubCell"/>
</dbReference>
<dbReference type="EMBL" id="CP096649">
    <property type="protein sequence ID" value="UQK58444.1"/>
    <property type="molecule type" value="Genomic_DNA"/>
</dbReference>
<organism evidence="4 5">
    <name type="scientific">Fenollaria massiliensis</name>
    <dbReference type="NCBI Taxonomy" id="938288"/>
    <lineage>
        <taxon>Bacteria</taxon>
        <taxon>Bacillati</taxon>
        <taxon>Bacillota</taxon>
        <taxon>Clostridia</taxon>
        <taxon>Eubacteriales</taxon>
        <taxon>Fenollaria</taxon>
    </lineage>
</organism>
<sequence>MYNVEISNYKGPFDVLLELIDKEKMDIFDIPINEITEKFLDYINTSDEIDVEMSSDFLVMASRLLEIKSKMLIPVEKDNVEEDPRLELSKNILEYKIYKDVSLYLNSMYEESNNFVFKPMDEIDEKEEVLDLNFDLENLSKVLVALLTTKRTIIKQEPSSIRREKFSVKKMTHDIVKRFKKNKNLKLSEFIPEIVDVAYVITLFISVLELIQNKVINYEQEETFSDINFTYMGDTNE</sequence>
<comment type="subunit">
    <text evidence="3">Component of a cohesin-like complex composed of ScpA, ScpB and the Smc homodimer, in which ScpA and ScpB bind to the head domain of Smc. The presence of the three proteins is required for the association of the complex with DNA.</text>
</comment>
<dbReference type="RefSeq" id="WP_249242085.1">
    <property type="nucleotide sequence ID" value="NZ_CP096649.1"/>
</dbReference>
<comment type="subcellular location">
    <subcellularLocation>
        <location evidence="3">Cytoplasm</location>
    </subcellularLocation>
    <text evidence="3">Associated with two foci at the outer edges of the nucleoid region in young cells, and at four foci within both cell halves in older cells.</text>
</comment>
<dbReference type="InterPro" id="IPR003768">
    <property type="entry name" value="ScpA"/>
</dbReference>
<dbReference type="PANTHER" id="PTHR33969:SF2">
    <property type="entry name" value="SEGREGATION AND CONDENSATION PROTEIN A"/>
    <property type="match status" value="1"/>
</dbReference>
<proteinExistence type="inferred from homology"/>
<dbReference type="HAMAP" id="MF_01805">
    <property type="entry name" value="ScpA"/>
    <property type="match status" value="1"/>
</dbReference>
<gene>
    <name evidence="3" type="primary">scpA</name>
    <name evidence="4" type="ORF">M1R53_04185</name>
</gene>
<name>A0A9E7DIF4_9FIRM</name>
<accession>A0A9E7DIF4</accession>
<keyword evidence="1 3" id="KW-0159">Chromosome partition</keyword>
<dbReference type="GO" id="GO:0006260">
    <property type="term" value="P:DNA replication"/>
    <property type="evidence" value="ECO:0007669"/>
    <property type="project" value="UniProtKB-UniRule"/>
</dbReference>
<evidence type="ECO:0000313" key="4">
    <source>
        <dbReference type="EMBL" id="UQK58444.1"/>
    </source>
</evidence>
<dbReference type="KEGG" id="fms:M1R53_04185"/>
<dbReference type="GO" id="GO:0007059">
    <property type="term" value="P:chromosome segregation"/>
    <property type="evidence" value="ECO:0007669"/>
    <property type="project" value="UniProtKB-UniRule"/>
</dbReference>
<dbReference type="AlphaFoldDB" id="A0A9E7DIF4"/>
<dbReference type="GO" id="GO:0051301">
    <property type="term" value="P:cell division"/>
    <property type="evidence" value="ECO:0007669"/>
    <property type="project" value="UniProtKB-KW"/>
</dbReference>
<keyword evidence="5" id="KW-1185">Reference proteome</keyword>
<comment type="function">
    <text evidence="3">Participates in chromosomal partition during cell division. May act via the formation of a condensin-like complex containing Smc and ScpB that pull DNA away from mid-cell into both cell halves.</text>
</comment>
<evidence type="ECO:0000313" key="5">
    <source>
        <dbReference type="Proteomes" id="UP000831151"/>
    </source>
</evidence>
<dbReference type="Pfam" id="PF02616">
    <property type="entry name" value="SMC_ScpA"/>
    <property type="match status" value="1"/>
</dbReference>
<protein>
    <recommendedName>
        <fullName evidence="2 3">Segregation and condensation protein A</fullName>
    </recommendedName>
</protein>
<evidence type="ECO:0000256" key="2">
    <source>
        <dbReference type="ARBA" id="ARBA00044777"/>
    </source>
</evidence>
<dbReference type="PANTHER" id="PTHR33969">
    <property type="entry name" value="SEGREGATION AND CONDENSATION PROTEIN A"/>
    <property type="match status" value="1"/>
</dbReference>
<dbReference type="Gene3D" id="6.10.250.2410">
    <property type="match status" value="1"/>
</dbReference>
<comment type="similarity">
    <text evidence="3">Belongs to the ScpA family.</text>
</comment>
<keyword evidence="3" id="KW-0131">Cell cycle</keyword>